<evidence type="ECO:0000313" key="3">
    <source>
        <dbReference type="Proteomes" id="UP000250140"/>
    </source>
</evidence>
<dbReference type="Proteomes" id="UP000250140">
    <property type="component" value="Unassembled WGS sequence"/>
</dbReference>
<organism evidence="2 3">
    <name type="scientific">Glonium stellatum</name>
    <dbReference type="NCBI Taxonomy" id="574774"/>
    <lineage>
        <taxon>Eukaryota</taxon>
        <taxon>Fungi</taxon>
        <taxon>Dikarya</taxon>
        <taxon>Ascomycota</taxon>
        <taxon>Pezizomycotina</taxon>
        <taxon>Dothideomycetes</taxon>
        <taxon>Pleosporomycetidae</taxon>
        <taxon>Gloniales</taxon>
        <taxon>Gloniaceae</taxon>
        <taxon>Glonium</taxon>
    </lineage>
</organism>
<evidence type="ECO:0000313" key="2">
    <source>
        <dbReference type="EMBL" id="OCL01489.1"/>
    </source>
</evidence>
<sequence length="84" mass="9202">MAPGEPLRDSKTLLLLLAFYCFAGPDSRLGCLVPAASGATTLASRGTRSLAAKLRTKRPLPPTTLRDQVTRWRRLLNMLPLNLL</sequence>
<name>A0A8E2JLU7_9PEZI</name>
<dbReference type="AlphaFoldDB" id="A0A8E2JLU7"/>
<reference evidence="2 3" key="1">
    <citation type="journal article" date="2016" name="Nat. Commun.">
        <title>Ectomycorrhizal ecology is imprinted in the genome of the dominant symbiotic fungus Cenococcum geophilum.</title>
        <authorList>
            <consortium name="DOE Joint Genome Institute"/>
            <person name="Peter M."/>
            <person name="Kohler A."/>
            <person name="Ohm R.A."/>
            <person name="Kuo A."/>
            <person name="Krutzmann J."/>
            <person name="Morin E."/>
            <person name="Arend M."/>
            <person name="Barry K.W."/>
            <person name="Binder M."/>
            <person name="Choi C."/>
            <person name="Clum A."/>
            <person name="Copeland A."/>
            <person name="Grisel N."/>
            <person name="Haridas S."/>
            <person name="Kipfer T."/>
            <person name="LaButti K."/>
            <person name="Lindquist E."/>
            <person name="Lipzen A."/>
            <person name="Maire R."/>
            <person name="Meier B."/>
            <person name="Mihaltcheva S."/>
            <person name="Molinier V."/>
            <person name="Murat C."/>
            <person name="Poggeler S."/>
            <person name="Quandt C.A."/>
            <person name="Sperisen C."/>
            <person name="Tritt A."/>
            <person name="Tisserant E."/>
            <person name="Crous P.W."/>
            <person name="Henrissat B."/>
            <person name="Nehls U."/>
            <person name="Egli S."/>
            <person name="Spatafora J.W."/>
            <person name="Grigoriev I.V."/>
            <person name="Martin F.M."/>
        </authorList>
    </citation>
    <scope>NUCLEOTIDE SEQUENCE [LARGE SCALE GENOMIC DNA]</scope>
    <source>
        <strain evidence="2 3">CBS 207.34</strain>
    </source>
</reference>
<accession>A0A8E2JLU7</accession>
<gene>
    <name evidence="2" type="ORF">AOQ84DRAFT_357852</name>
</gene>
<keyword evidence="1" id="KW-0732">Signal</keyword>
<feature type="signal peptide" evidence="1">
    <location>
        <begin position="1"/>
        <end position="23"/>
    </location>
</feature>
<feature type="chain" id="PRO_5034764102" evidence="1">
    <location>
        <begin position="24"/>
        <end position="84"/>
    </location>
</feature>
<evidence type="ECO:0000256" key="1">
    <source>
        <dbReference type="SAM" id="SignalP"/>
    </source>
</evidence>
<proteinExistence type="predicted"/>
<protein>
    <submittedName>
        <fullName evidence="2">Uncharacterized protein</fullName>
    </submittedName>
</protein>
<keyword evidence="3" id="KW-1185">Reference proteome</keyword>
<dbReference type="EMBL" id="KV751122">
    <property type="protein sequence ID" value="OCL01489.1"/>
    <property type="molecule type" value="Genomic_DNA"/>
</dbReference>